<protein>
    <submittedName>
        <fullName evidence="2">Membrane protein</fullName>
    </submittedName>
</protein>
<gene>
    <name evidence="2" type="ORF">WR164_13520</name>
</gene>
<dbReference type="Pfam" id="PF03083">
    <property type="entry name" value="MtN3_slv"/>
    <property type="match status" value="1"/>
</dbReference>
<organism evidence="2 3">
    <name type="scientific">Philodulcilactobacillus myokoensis</name>
    <dbReference type="NCBI Taxonomy" id="2929573"/>
    <lineage>
        <taxon>Bacteria</taxon>
        <taxon>Bacillati</taxon>
        <taxon>Bacillota</taxon>
        <taxon>Bacilli</taxon>
        <taxon>Lactobacillales</taxon>
        <taxon>Lactobacillaceae</taxon>
        <taxon>Philodulcilactobacillus</taxon>
    </lineage>
</organism>
<reference evidence="2" key="1">
    <citation type="submission" date="2022-07" db="EMBL/GenBank/DDBJ databases">
        <authorList>
            <person name="Kouya T."/>
            <person name="Ishiyama Y."/>
        </authorList>
    </citation>
    <scope>NUCLEOTIDE SEQUENCE</scope>
    <source>
        <strain evidence="2">WR16-4</strain>
    </source>
</reference>
<dbReference type="EMBL" id="BRPL01000002">
    <property type="protein sequence ID" value="GLB47373.1"/>
    <property type="molecule type" value="Genomic_DNA"/>
</dbReference>
<sequence>MKIDNYVPKDKRRQVSDKRIRNLKILSKVAILTSSLMYVAYISEIMQNFSGNPVSPLQPCVATINATLWTFYGWYKTYRDWPLVISNVPGVFFGFFTLITIYIH</sequence>
<dbReference type="GO" id="GO:0016020">
    <property type="term" value="C:membrane"/>
    <property type="evidence" value="ECO:0007669"/>
    <property type="project" value="InterPro"/>
</dbReference>
<keyword evidence="1" id="KW-0472">Membrane</keyword>
<reference evidence="2" key="2">
    <citation type="journal article" date="2023" name="PLoS ONE">
        <title>Philodulcilactobacillus myokoensis gen. nov., sp. nov., a fructophilic, acidophilic, and agar-phobic lactic acid bacterium isolated from fermented vegetable extracts.</title>
        <authorList>
            <person name="Kouya T."/>
            <person name="Ishiyama Y."/>
            <person name="Ohashi S."/>
            <person name="Kumakubo R."/>
            <person name="Yamazaki T."/>
            <person name="Otaki T."/>
        </authorList>
    </citation>
    <scope>NUCLEOTIDE SEQUENCE</scope>
    <source>
        <strain evidence="2">WR16-4</strain>
    </source>
</reference>
<dbReference type="Proteomes" id="UP001144204">
    <property type="component" value="Unassembled WGS sequence"/>
</dbReference>
<feature type="transmembrane region" description="Helical" evidence="1">
    <location>
        <begin position="21"/>
        <end position="41"/>
    </location>
</feature>
<evidence type="ECO:0000313" key="3">
    <source>
        <dbReference type="Proteomes" id="UP001144204"/>
    </source>
</evidence>
<evidence type="ECO:0000256" key="1">
    <source>
        <dbReference type="SAM" id="Phobius"/>
    </source>
</evidence>
<dbReference type="AlphaFoldDB" id="A0A9W6B2C2"/>
<keyword evidence="3" id="KW-1185">Reference proteome</keyword>
<dbReference type="RefSeq" id="WP_286136841.1">
    <property type="nucleotide sequence ID" value="NZ_BRPL01000002.1"/>
</dbReference>
<comment type="caution">
    <text evidence="2">The sequence shown here is derived from an EMBL/GenBank/DDBJ whole genome shotgun (WGS) entry which is preliminary data.</text>
</comment>
<proteinExistence type="predicted"/>
<name>A0A9W6B2C2_9LACO</name>
<keyword evidence="1" id="KW-1133">Transmembrane helix</keyword>
<keyword evidence="1" id="KW-0812">Transmembrane</keyword>
<evidence type="ECO:0000313" key="2">
    <source>
        <dbReference type="EMBL" id="GLB47373.1"/>
    </source>
</evidence>
<dbReference type="Gene3D" id="1.20.1280.290">
    <property type="match status" value="1"/>
</dbReference>
<dbReference type="InterPro" id="IPR004316">
    <property type="entry name" value="SWEET_rpt"/>
</dbReference>
<feature type="transmembrane region" description="Helical" evidence="1">
    <location>
        <begin position="81"/>
        <end position="103"/>
    </location>
</feature>
<accession>A0A9W6B2C2</accession>